<dbReference type="GO" id="GO:0043022">
    <property type="term" value="F:ribosome binding"/>
    <property type="evidence" value="ECO:0007669"/>
    <property type="project" value="InterPro"/>
</dbReference>
<dbReference type="InterPro" id="IPR044202">
    <property type="entry name" value="LETM1/MDM38-like"/>
</dbReference>
<dbReference type="Pfam" id="PF07766">
    <property type="entry name" value="LETM1_RBD"/>
    <property type="match status" value="1"/>
</dbReference>
<name>A0A7R8HAX5_LEPSM</name>
<dbReference type="PANTHER" id="PTHR14009:SF1">
    <property type="entry name" value="MITOCHONDRIAL PROTON_CALCIUM EXCHANGER PROTEIN"/>
    <property type="match status" value="1"/>
</dbReference>
<dbReference type="InterPro" id="IPR033122">
    <property type="entry name" value="LETM1-like_RBD"/>
</dbReference>
<keyword evidence="4 7" id="KW-1133">Transmembrane helix</keyword>
<evidence type="ECO:0000256" key="1">
    <source>
        <dbReference type="ARBA" id="ARBA00004434"/>
    </source>
</evidence>
<dbReference type="GO" id="GO:0030003">
    <property type="term" value="P:intracellular monoatomic cation homeostasis"/>
    <property type="evidence" value="ECO:0007669"/>
    <property type="project" value="TreeGrafter"/>
</dbReference>
<dbReference type="PROSITE" id="PS51758">
    <property type="entry name" value="LETM1_RBD"/>
    <property type="match status" value="1"/>
</dbReference>
<evidence type="ECO:0000256" key="3">
    <source>
        <dbReference type="ARBA" id="ARBA00022792"/>
    </source>
</evidence>
<keyword evidence="3" id="KW-0999">Mitochondrion inner membrane</keyword>
<accession>A0A7R8HAX5</accession>
<dbReference type="OrthoDB" id="624114at2759"/>
<organism evidence="8 9">
    <name type="scientific">Lepeophtheirus salmonis</name>
    <name type="common">Salmon louse</name>
    <name type="synonym">Caligus salmonis</name>
    <dbReference type="NCBI Taxonomy" id="72036"/>
    <lineage>
        <taxon>Eukaryota</taxon>
        <taxon>Metazoa</taxon>
        <taxon>Ecdysozoa</taxon>
        <taxon>Arthropoda</taxon>
        <taxon>Crustacea</taxon>
        <taxon>Multicrustacea</taxon>
        <taxon>Hexanauplia</taxon>
        <taxon>Copepoda</taxon>
        <taxon>Siphonostomatoida</taxon>
        <taxon>Caligidae</taxon>
        <taxon>Lepeophtheirus</taxon>
    </lineage>
</organism>
<dbReference type="GO" id="GO:0005743">
    <property type="term" value="C:mitochondrial inner membrane"/>
    <property type="evidence" value="ECO:0007669"/>
    <property type="project" value="UniProtKB-SubCell"/>
</dbReference>
<comment type="subcellular location">
    <subcellularLocation>
        <location evidence="1">Mitochondrion inner membrane</location>
        <topology evidence="1">Single-pass membrane protein</topology>
    </subcellularLocation>
</comment>
<dbReference type="PANTHER" id="PTHR14009">
    <property type="entry name" value="LEUCINE ZIPPER-EF-HAND CONTAINING TRANSMEMBRANE PROTEIN"/>
    <property type="match status" value="1"/>
</dbReference>
<reference evidence="8" key="1">
    <citation type="submission" date="2021-02" db="EMBL/GenBank/DDBJ databases">
        <authorList>
            <person name="Bekaert M."/>
        </authorList>
    </citation>
    <scope>NUCLEOTIDE SEQUENCE</scope>
    <source>
        <strain evidence="8">IoA-00</strain>
    </source>
</reference>
<evidence type="ECO:0000256" key="6">
    <source>
        <dbReference type="ARBA" id="ARBA00023136"/>
    </source>
</evidence>
<gene>
    <name evidence="8" type="ORF">LSAA_11836</name>
</gene>
<dbReference type="AlphaFoldDB" id="A0A7R8HAX5"/>
<evidence type="ECO:0000256" key="7">
    <source>
        <dbReference type="SAM" id="Phobius"/>
    </source>
</evidence>
<feature type="transmembrane region" description="Helical" evidence="7">
    <location>
        <begin position="20"/>
        <end position="43"/>
    </location>
</feature>
<dbReference type="Proteomes" id="UP000675881">
    <property type="component" value="Chromosome 6"/>
</dbReference>
<dbReference type="EMBL" id="HG994585">
    <property type="protein sequence ID" value="CAF2973005.1"/>
    <property type="molecule type" value="Genomic_DNA"/>
</dbReference>
<evidence type="ECO:0000256" key="2">
    <source>
        <dbReference type="ARBA" id="ARBA00022692"/>
    </source>
</evidence>
<evidence type="ECO:0000256" key="4">
    <source>
        <dbReference type="ARBA" id="ARBA00022989"/>
    </source>
</evidence>
<evidence type="ECO:0000313" key="9">
    <source>
        <dbReference type="Proteomes" id="UP000675881"/>
    </source>
</evidence>
<proteinExistence type="predicted"/>
<evidence type="ECO:0000256" key="5">
    <source>
        <dbReference type="ARBA" id="ARBA00023128"/>
    </source>
</evidence>
<keyword evidence="2 7" id="KW-0812">Transmembrane</keyword>
<protein>
    <submittedName>
        <fullName evidence="8">LETM1</fullName>
    </submittedName>
</protein>
<keyword evidence="6 7" id="KW-0472">Membrane</keyword>
<evidence type="ECO:0000313" key="8">
    <source>
        <dbReference type="EMBL" id="CAF2973005.1"/>
    </source>
</evidence>
<sequence>MGIPFLEERIKQLVRTVSDLFRLLPFSVFVLVPFMEFLLPVALKLFPGMLPSTFTTSSERDNNLRRVLKAKLEYAKFLQKTLDEMVPQSKNHSSQVKSGEAEVKNEEILKFSKLFEDEITLDNMRRGQLVAICRLLELTPFGNNNFLRFQIEMKLRQLKTDDLVIQKEGIGSLSVRELQNACRERGMRAFGLSEERLKNQLSQWLDLSINACVPPSLLLLSRTLYLPETLDTTAQIRATISSLPEFAATQTKATIGEREGKIENITRLEVLKEEQRKIEEEALEEKEKRYPSSSQCSSEA</sequence>
<keyword evidence="5" id="KW-0496">Mitochondrion</keyword>
<keyword evidence="9" id="KW-1185">Reference proteome</keyword>